<feature type="domain" description="Zinc-ribbon" evidence="3">
    <location>
        <begin position="3"/>
        <end position="21"/>
    </location>
</feature>
<dbReference type="InterPro" id="IPR025328">
    <property type="entry name" value="DUF4234"/>
</dbReference>
<organism evidence="5 6">
    <name type="scientific">Bifidobacterium gallicum DSM 20093 = LMG 11596</name>
    <dbReference type="NCBI Taxonomy" id="561180"/>
    <lineage>
        <taxon>Bacteria</taxon>
        <taxon>Bacillati</taxon>
        <taxon>Actinomycetota</taxon>
        <taxon>Actinomycetes</taxon>
        <taxon>Bifidobacteriales</taxon>
        <taxon>Bifidobacteriaceae</taxon>
        <taxon>Bifidobacterium</taxon>
    </lineage>
</organism>
<dbReference type="EMBL" id="JGYW01000004">
    <property type="protein sequence ID" value="KFI59269.1"/>
    <property type="molecule type" value="Genomic_DNA"/>
</dbReference>
<keyword evidence="2" id="KW-0472">Membrane</keyword>
<accession>A0A087AKG9</accession>
<evidence type="ECO:0000313" key="6">
    <source>
        <dbReference type="Proteomes" id="UP000029074"/>
    </source>
</evidence>
<keyword evidence="2" id="KW-0812">Transmembrane</keyword>
<feature type="domain" description="DUF4234" evidence="4">
    <location>
        <begin position="166"/>
        <end position="235"/>
    </location>
</feature>
<feature type="compositionally biased region" description="Low complexity" evidence="1">
    <location>
        <begin position="65"/>
        <end position="81"/>
    </location>
</feature>
<feature type="compositionally biased region" description="Pro residues" evidence="1">
    <location>
        <begin position="40"/>
        <end position="64"/>
    </location>
</feature>
<dbReference type="Pfam" id="PF13240">
    <property type="entry name" value="Zn_Ribbon_1"/>
    <property type="match status" value="1"/>
</dbReference>
<evidence type="ECO:0008006" key="7">
    <source>
        <dbReference type="Google" id="ProtNLM"/>
    </source>
</evidence>
<comment type="caution">
    <text evidence="5">The sequence shown here is derived from an EMBL/GenBank/DDBJ whole genome shotgun (WGS) entry which is preliminary data.</text>
</comment>
<name>A0A087AKG9_9BIFI</name>
<feature type="region of interest" description="Disordered" evidence="1">
    <location>
        <begin position="135"/>
        <end position="157"/>
    </location>
</feature>
<evidence type="ECO:0000256" key="2">
    <source>
        <dbReference type="SAM" id="Phobius"/>
    </source>
</evidence>
<feature type="transmembrane region" description="Helical" evidence="2">
    <location>
        <begin position="207"/>
        <end position="227"/>
    </location>
</feature>
<dbReference type="Pfam" id="PF14018">
    <property type="entry name" value="DUF4234"/>
    <property type="match status" value="1"/>
</dbReference>
<keyword evidence="6" id="KW-1185">Reference proteome</keyword>
<reference evidence="5 6" key="1">
    <citation type="submission" date="2014-03" db="EMBL/GenBank/DDBJ databases">
        <title>Genomics of Bifidobacteria.</title>
        <authorList>
            <person name="Ventura M."/>
            <person name="Milani C."/>
            <person name="Lugli G.A."/>
        </authorList>
    </citation>
    <scope>NUCLEOTIDE SEQUENCE [LARGE SCALE GENOMIC DNA]</scope>
    <source>
        <strain evidence="5 6">LMG 11596</strain>
    </source>
</reference>
<proteinExistence type="predicted"/>
<gene>
    <name evidence="5" type="ORF">BGLCM_0862</name>
</gene>
<dbReference type="AlphaFoldDB" id="A0A087AKG9"/>
<sequence length="290" mass="30857">MLCPNCGKTYPDTDRFCETCGVALVIDSMQPTEAMIAVAPPAPQAPQPSQAPPAPLTTPMPPLADAPTEAFATAAPAAPAAAPAPAPAPQATTDVQESQAASASATGHASFGEEQPAVPVPIVARKQPVAIPQYGTAANPGSVGSNGRMTPAASPLPPAAQLDTSRSLLAYILLSMVTFTIYAQYMFNNVSVDINTLASKYDNRKTMQYWLMQTLNILTLGILGLVWNHKMCTRVGDELRRRRIGYSFGASTYWLWGVLGSFILVGPFIYAYKLFKAMNLLSADYNVRGC</sequence>
<keyword evidence="2" id="KW-1133">Transmembrane helix</keyword>
<feature type="transmembrane region" description="Helical" evidence="2">
    <location>
        <begin position="168"/>
        <end position="187"/>
    </location>
</feature>
<protein>
    <recommendedName>
        <fullName evidence="7">Zinc-ribbon domain-containing protein</fullName>
    </recommendedName>
</protein>
<dbReference type="InterPro" id="IPR026870">
    <property type="entry name" value="Zinc_ribbon_dom"/>
</dbReference>
<feature type="transmembrane region" description="Helical" evidence="2">
    <location>
        <begin position="248"/>
        <end position="272"/>
    </location>
</feature>
<evidence type="ECO:0000259" key="4">
    <source>
        <dbReference type="Pfam" id="PF14018"/>
    </source>
</evidence>
<feature type="compositionally biased region" description="Polar residues" evidence="1">
    <location>
        <begin position="94"/>
        <end position="107"/>
    </location>
</feature>
<dbReference type="RefSeq" id="WP_160268337.1">
    <property type="nucleotide sequence ID" value="NZ_ABXB03000001.1"/>
</dbReference>
<feature type="region of interest" description="Disordered" evidence="1">
    <location>
        <begin position="40"/>
        <end position="114"/>
    </location>
</feature>
<evidence type="ECO:0000256" key="1">
    <source>
        <dbReference type="SAM" id="MobiDB-lite"/>
    </source>
</evidence>
<evidence type="ECO:0000313" key="5">
    <source>
        <dbReference type="EMBL" id="KFI59269.1"/>
    </source>
</evidence>
<dbReference type="Proteomes" id="UP000029074">
    <property type="component" value="Unassembled WGS sequence"/>
</dbReference>
<evidence type="ECO:0000259" key="3">
    <source>
        <dbReference type="Pfam" id="PF13240"/>
    </source>
</evidence>